<dbReference type="InterPro" id="IPR002509">
    <property type="entry name" value="NODB_dom"/>
</dbReference>
<dbReference type="SUPFAM" id="SSF49899">
    <property type="entry name" value="Concanavalin A-like lectins/glucanases"/>
    <property type="match status" value="1"/>
</dbReference>
<dbReference type="PROSITE" id="PS51761">
    <property type="entry name" value="GH11_3"/>
    <property type="match status" value="1"/>
</dbReference>
<evidence type="ECO:0000256" key="2">
    <source>
        <dbReference type="ARBA" id="ARBA00022729"/>
    </source>
</evidence>
<evidence type="ECO:0000313" key="9">
    <source>
        <dbReference type="EMBL" id="EPR12326.1"/>
    </source>
</evidence>
<dbReference type="InterPro" id="IPR033119">
    <property type="entry name" value="GH11_AS_2"/>
</dbReference>
<feature type="non-terminal residue" evidence="9">
    <location>
        <position position="1"/>
    </location>
</feature>
<comment type="similarity">
    <text evidence="4">Belongs to the glycosyl hydrolase 11 (cellulase G) family.</text>
</comment>
<accession>U4R3J1</accession>
<dbReference type="GO" id="GO:0030246">
    <property type="term" value="F:carbohydrate binding"/>
    <property type="evidence" value="ECO:0007669"/>
    <property type="project" value="InterPro"/>
</dbReference>
<dbReference type="PROSITE" id="PS51677">
    <property type="entry name" value="NODB"/>
    <property type="match status" value="1"/>
</dbReference>
<dbReference type="GO" id="GO:0045493">
    <property type="term" value="P:xylan catabolic process"/>
    <property type="evidence" value="ECO:0007669"/>
    <property type="project" value="UniProtKB-UniPathway"/>
</dbReference>
<keyword evidence="3" id="KW-0378">Hydrolase</keyword>
<feature type="compositionally biased region" description="Gly residues" evidence="5">
    <location>
        <begin position="60"/>
        <end position="78"/>
    </location>
</feature>
<dbReference type="Gene3D" id="2.60.120.180">
    <property type="match status" value="1"/>
</dbReference>
<dbReference type="InterPro" id="IPR050248">
    <property type="entry name" value="Polysacc_deacetylase_ArnD"/>
</dbReference>
<dbReference type="STRING" id="1330534.L323_08230"/>
<dbReference type="SUPFAM" id="SSF49785">
    <property type="entry name" value="Galactose-binding domain-like"/>
    <property type="match status" value="1"/>
</dbReference>
<keyword evidence="1" id="KW-0479">Metal-binding</keyword>
<dbReference type="InterPro" id="IPR011330">
    <property type="entry name" value="Glyco_hydro/deAcase_b/a-brl"/>
</dbReference>
<dbReference type="InterPro" id="IPR033123">
    <property type="entry name" value="GH11_dom"/>
</dbReference>
<dbReference type="Pfam" id="PF01522">
    <property type="entry name" value="Polysacc_deac_1"/>
    <property type="match status" value="1"/>
</dbReference>
<dbReference type="GO" id="GO:0004553">
    <property type="term" value="F:hydrolase activity, hydrolyzing O-glycosyl compounds"/>
    <property type="evidence" value="ECO:0007669"/>
    <property type="project" value="InterPro"/>
</dbReference>
<name>U4R3J1_9FIRM</name>
<evidence type="ECO:0000256" key="3">
    <source>
        <dbReference type="ARBA" id="ARBA00022801"/>
    </source>
</evidence>
<dbReference type="PATRIC" id="fig|1330534.3.peg.1643"/>
<keyword evidence="2" id="KW-0732">Signal</keyword>
<evidence type="ECO:0000256" key="1">
    <source>
        <dbReference type="ARBA" id="ARBA00022723"/>
    </source>
</evidence>
<comment type="caution">
    <text evidence="4">Lacks conserved residue(s) required for the propagation of feature annotation.</text>
</comment>
<reference evidence="9 10" key="1">
    <citation type="journal article" date="2013" name="Genome Announc.">
        <title>Draft Genome Sequence of the Cellulolytic Bacterium Clostridium papyrosolvens C7 (ATCC 700395).</title>
        <authorList>
            <person name="Zepeda V."/>
            <person name="Dassa B."/>
            <person name="Borovok I."/>
            <person name="Lamed R."/>
            <person name="Bayer E.A."/>
            <person name="Cate J.H."/>
        </authorList>
    </citation>
    <scope>NUCLEOTIDE SEQUENCE [LARGE SCALE GENOMIC DNA]</scope>
    <source>
        <strain evidence="9 10">C7</strain>
    </source>
</reference>
<dbReference type="EMBL" id="ATAY01000028">
    <property type="protein sequence ID" value="EPR12326.1"/>
    <property type="molecule type" value="Genomic_DNA"/>
</dbReference>
<feature type="domain" description="CBM6" evidence="6">
    <location>
        <begin position="71"/>
        <end position="198"/>
    </location>
</feature>
<dbReference type="InterPro" id="IPR013320">
    <property type="entry name" value="ConA-like_dom_sf"/>
</dbReference>
<dbReference type="Pfam" id="PF00457">
    <property type="entry name" value="Glyco_hydro_11"/>
    <property type="match status" value="1"/>
</dbReference>
<organism evidence="9 10">
    <name type="scientific">Ruminiclostridium papyrosolvens C7</name>
    <dbReference type="NCBI Taxonomy" id="1330534"/>
    <lineage>
        <taxon>Bacteria</taxon>
        <taxon>Bacillati</taxon>
        <taxon>Bacillota</taxon>
        <taxon>Clostridia</taxon>
        <taxon>Eubacteriales</taxon>
        <taxon>Oscillospiraceae</taxon>
        <taxon>Ruminiclostridium</taxon>
    </lineage>
</organism>
<dbReference type="InterPro" id="IPR005084">
    <property type="entry name" value="CBM6"/>
</dbReference>
<dbReference type="RefSeq" id="WP_020815197.1">
    <property type="nucleotide sequence ID" value="NZ_ATAY01000028.1"/>
</dbReference>
<feature type="compositionally biased region" description="Polar residues" evidence="5">
    <location>
        <begin position="47"/>
        <end position="57"/>
    </location>
</feature>
<dbReference type="PANTHER" id="PTHR10587:SF133">
    <property type="entry name" value="CHITIN DEACETYLASE 1-RELATED"/>
    <property type="match status" value="1"/>
</dbReference>
<evidence type="ECO:0000259" key="8">
    <source>
        <dbReference type="PROSITE" id="PS51761"/>
    </source>
</evidence>
<evidence type="ECO:0000259" key="7">
    <source>
        <dbReference type="PROSITE" id="PS51677"/>
    </source>
</evidence>
<dbReference type="Pfam" id="PF03422">
    <property type="entry name" value="CBM_6"/>
    <property type="match status" value="1"/>
</dbReference>
<evidence type="ECO:0000313" key="10">
    <source>
        <dbReference type="Proteomes" id="UP000016860"/>
    </source>
</evidence>
<evidence type="ECO:0000259" key="6">
    <source>
        <dbReference type="PROSITE" id="PS51175"/>
    </source>
</evidence>
<feature type="region of interest" description="Disordered" evidence="5">
    <location>
        <begin position="47"/>
        <end position="78"/>
    </location>
</feature>
<gene>
    <name evidence="9" type="ORF">L323_08230</name>
</gene>
<evidence type="ECO:0000256" key="4">
    <source>
        <dbReference type="PROSITE-ProRule" id="PRU01097"/>
    </source>
</evidence>
<proteinExistence type="inferred from homology"/>
<sequence length="395" mass="41436">YQYWSVRTSKRSSGSVTTANHFNAWKSKGWTMGSHDYQIVETEGYQSSGSSNITVSEGSSTGGNTGGDTGGNTGGDTGGTTGGINLNSWQCNNRSSSLNSWTGAVGGWNVGDWIEFDNVNLSGATYLNFNLASAQGGSYKVVTDSYYGTQIGTLNFTSTGGWDTYTNQSCNLSSVSGSHNLYIICTSGTANIGTLTLGGSGSTGGNTGGNTGGTNGNVYLCFDDGPNNSNSATLISALKNAGASKATLFVWGNRISSNSTGWDAYKNSGFSLQNHSWTHSHMTSWSYQQVYNDLQQCNQAIVNAGKPAPTKIRLPYLESNSTIQQACSALGLTVVSPNVDTQDWNGASTQSIVSACNNLNANGNALMHDAYATTNAAIPTIVQNLKNRGLGFAQY</sequence>
<comment type="caution">
    <text evidence="9">The sequence shown here is derived from an EMBL/GenBank/DDBJ whole genome shotgun (WGS) entry which is preliminary data.</text>
</comment>
<dbReference type="UniPathway" id="UPA00114"/>
<dbReference type="GO" id="GO:0016020">
    <property type="term" value="C:membrane"/>
    <property type="evidence" value="ECO:0007669"/>
    <property type="project" value="TreeGrafter"/>
</dbReference>
<dbReference type="InterPro" id="IPR013319">
    <property type="entry name" value="GH11/12"/>
</dbReference>
<dbReference type="OrthoDB" id="9806342at2"/>
<dbReference type="SUPFAM" id="SSF88713">
    <property type="entry name" value="Glycoside hydrolase/deacetylase"/>
    <property type="match status" value="1"/>
</dbReference>
<dbReference type="PROSITE" id="PS00777">
    <property type="entry name" value="GH11_2"/>
    <property type="match status" value="1"/>
</dbReference>
<dbReference type="Gene3D" id="3.20.20.370">
    <property type="entry name" value="Glycoside hydrolase/deacetylase"/>
    <property type="match status" value="1"/>
</dbReference>
<dbReference type="AlphaFoldDB" id="U4R3J1"/>
<dbReference type="InterPro" id="IPR008979">
    <property type="entry name" value="Galactose-bd-like_sf"/>
</dbReference>
<dbReference type="Proteomes" id="UP000016860">
    <property type="component" value="Unassembled WGS sequence"/>
</dbReference>
<dbReference type="GO" id="GO:0046872">
    <property type="term" value="F:metal ion binding"/>
    <property type="evidence" value="ECO:0007669"/>
    <property type="project" value="UniProtKB-KW"/>
</dbReference>
<dbReference type="CDD" id="cd04084">
    <property type="entry name" value="CBM6_xylanase-like"/>
    <property type="match status" value="1"/>
</dbReference>
<dbReference type="GO" id="GO:0016810">
    <property type="term" value="F:hydrolase activity, acting on carbon-nitrogen (but not peptide) bonds"/>
    <property type="evidence" value="ECO:0007669"/>
    <property type="project" value="InterPro"/>
</dbReference>
<dbReference type="PROSITE" id="PS51175">
    <property type="entry name" value="CBM6"/>
    <property type="match status" value="1"/>
</dbReference>
<dbReference type="SMART" id="SM00606">
    <property type="entry name" value="CBD_IV"/>
    <property type="match status" value="1"/>
</dbReference>
<dbReference type="PANTHER" id="PTHR10587">
    <property type="entry name" value="GLYCOSYL TRANSFERASE-RELATED"/>
    <property type="match status" value="1"/>
</dbReference>
<feature type="domain" description="GH11" evidence="8">
    <location>
        <begin position="1"/>
        <end position="56"/>
    </location>
</feature>
<protein>
    <submittedName>
        <fullName evidence="9">Uncharacterized protein</fullName>
    </submittedName>
</protein>
<dbReference type="Gene3D" id="2.60.120.260">
    <property type="entry name" value="Galactose-binding domain-like"/>
    <property type="match status" value="1"/>
</dbReference>
<dbReference type="InterPro" id="IPR006584">
    <property type="entry name" value="Cellulose-bd_IV"/>
</dbReference>
<evidence type="ECO:0000256" key="5">
    <source>
        <dbReference type="SAM" id="MobiDB-lite"/>
    </source>
</evidence>
<feature type="domain" description="NodB homology" evidence="7">
    <location>
        <begin position="216"/>
        <end position="393"/>
    </location>
</feature>